<dbReference type="InterPro" id="IPR036291">
    <property type="entry name" value="NAD(P)-bd_dom_sf"/>
</dbReference>
<organism evidence="1 2">
    <name type="scientific">Ornithinimicrobium faecis</name>
    <dbReference type="NCBI Taxonomy" id="2934158"/>
    <lineage>
        <taxon>Bacteria</taxon>
        <taxon>Bacillati</taxon>
        <taxon>Actinomycetota</taxon>
        <taxon>Actinomycetes</taxon>
        <taxon>Micrococcales</taxon>
        <taxon>Ornithinimicrobiaceae</taxon>
        <taxon>Ornithinimicrobium</taxon>
    </lineage>
</organism>
<dbReference type="NCBIfam" id="NF004793">
    <property type="entry name" value="PRK06141.1"/>
    <property type="match status" value="1"/>
</dbReference>
<keyword evidence="2" id="KW-1185">Reference proteome</keyword>
<dbReference type="Pfam" id="PF02423">
    <property type="entry name" value="OCD_Mu_crystall"/>
    <property type="match status" value="1"/>
</dbReference>
<dbReference type="Gene3D" id="3.40.50.720">
    <property type="entry name" value="NAD(P)-binding Rossmann-like Domain"/>
    <property type="match status" value="1"/>
</dbReference>
<dbReference type="EMBL" id="CP099489">
    <property type="protein sequence ID" value="USQ79676.1"/>
    <property type="molecule type" value="Genomic_DNA"/>
</dbReference>
<dbReference type="InterPro" id="IPR003462">
    <property type="entry name" value="ODC_Mu_crystall"/>
</dbReference>
<dbReference type="Proteomes" id="UP001056455">
    <property type="component" value="Chromosome"/>
</dbReference>
<name>A0ABY4YSD3_9MICO</name>
<proteinExistence type="predicted"/>
<protein>
    <submittedName>
        <fullName evidence="1">Ornithine cyclodeaminase family protein</fullName>
    </submittedName>
</protein>
<evidence type="ECO:0000313" key="1">
    <source>
        <dbReference type="EMBL" id="USQ79676.1"/>
    </source>
</evidence>
<dbReference type="SUPFAM" id="SSF51735">
    <property type="entry name" value="NAD(P)-binding Rossmann-fold domains"/>
    <property type="match status" value="1"/>
</dbReference>
<dbReference type="PANTHER" id="PTHR13812">
    <property type="entry name" value="KETIMINE REDUCTASE MU-CRYSTALLIN"/>
    <property type="match status" value="1"/>
</dbReference>
<dbReference type="InterPro" id="IPR023401">
    <property type="entry name" value="ODC_N"/>
</dbReference>
<dbReference type="Gene3D" id="3.30.1780.10">
    <property type="entry name" value="ornithine cyclodeaminase, domain 1"/>
    <property type="match status" value="1"/>
</dbReference>
<evidence type="ECO:0000313" key="2">
    <source>
        <dbReference type="Proteomes" id="UP001056455"/>
    </source>
</evidence>
<dbReference type="RefSeq" id="WP_252592780.1">
    <property type="nucleotide sequence ID" value="NZ_CP099489.1"/>
</dbReference>
<dbReference type="PIRSF" id="PIRSF001439">
    <property type="entry name" value="CryM"/>
    <property type="match status" value="1"/>
</dbReference>
<dbReference type="PANTHER" id="PTHR13812:SF19">
    <property type="entry name" value="KETIMINE REDUCTASE MU-CRYSTALLIN"/>
    <property type="match status" value="1"/>
</dbReference>
<reference evidence="1" key="1">
    <citation type="submission" date="2022-06" db="EMBL/GenBank/DDBJ databases">
        <title>Ornithinimicrobium HY1793.</title>
        <authorList>
            <person name="Huang Y."/>
        </authorList>
    </citation>
    <scope>NUCLEOTIDE SEQUENCE</scope>
    <source>
        <strain evidence="1">HY1793</strain>
    </source>
</reference>
<accession>A0ABY4YSD3</accession>
<gene>
    <name evidence="1" type="ORF">NF556_19135</name>
</gene>
<sequence>MEFLDAAAVRRILDPGALVEALRAAFAEPEAAVVPEREHYPIDEALEATLLVMPAWQRGRWLGVKVVGHYPQNRGQGLPGLFGSYLLSSATTGQPVAVLDGTELTRWRTAAASALAADLLAPREVGEHLLIGAGNVAAAIPACYRAVRDVGLTRVWSRTPSGATELVSRLRDEGVNAEVAPDLRAAVRSADVITAATSATSPLVLAQDVQPGTHVDLIGAFTPAMVEADAALITSASLFVDVREALHEAGDLTGPLGDGILQETDVLATLTDLVNGTHAGRSGNDEVTVFKSVGTALEDLVAAGLVWEAHTGA</sequence>